<dbReference type="PANTHER" id="PTHR19441:SF95">
    <property type="entry name" value="PERLWAPIN ISOFORM X1"/>
    <property type="match status" value="1"/>
</dbReference>
<dbReference type="PRINTS" id="PR00003">
    <property type="entry name" value="4DISULPHCORE"/>
</dbReference>
<dbReference type="OrthoDB" id="4473401at2759"/>
<dbReference type="KEGG" id="xtr:116410828"/>
<dbReference type="RefSeq" id="XP_031757819.1">
    <property type="nucleotide sequence ID" value="XM_031901959.1"/>
</dbReference>
<feature type="domain" description="WAP" evidence="3">
    <location>
        <begin position="153"/>
        <end position="204"/>
    </location>
</feature>
<evidence type="ECO:0000313" key="4">
    <source>
        <dbReference type="Proteomes" id="UP000008143"/>
    </source>
</evidence>
<feature type="domain" description="WAP" evidence="3">
    <location>
        <begin position="108"/>
        <end position="152"/>
    </location>
</feature>
<dbReference type="OMA" id="EKCCAPR"/>
<feature type="chain" id="PRO_5035309808" evidence="2">
    <location>
        <begin position="21"/>
        <end position="254"/>
    </location>
</feature>
<evidence type="ECO:0000313" key="5">
    <source>
        <dbReference type="RefSeq" id="XP_031757819.1"/>
    </source>
</evidence>
<feature type="domain" description="WAP" evidence="3">
    <location>
        <begin position="51"/>
        <end position="105"/>
    </location>
</feature>
<keyword evidence="2" id="KW-0732">Signal</keyword>
<name>A0A8J1JIX1_XENTR</name>
<dbReference type="AGR" id="Xenbase:XB-GENE-29096439"/>
<feature type="region of interest" description="Disordered" evidence="1">
    <location>
        <begin position="18"/>
        <end position="57"/>
    </location>
</feature>
<evidence type="ECO:0000256" key="1">
    <source>
        <dbReference type="SAM" id="MobiDB-lite"/>
    </source>
</evidence>
<dbReference type="GeneID" id="116410828"/>
<protein>
    <submittedName>
        <fullName evidence="5">Whey acidic protein-like</fullName>
    </submittedName>
</protein>
<proteinExistence type="predicted"/>
<evidence type="ECO:0000313" key="6">
    <source>
        <dbReference type="Xenbase" id="XB-GENE-29096439"/>
    </source>
</evidence>
<feature type="compositionally biased region" description="Pro residues" evidence="1">
    <location>
        <begin position="21"/>
        <end position="40"/>
    </location>
</feature>
<dbReference type="Proteomes" id="UP000008143">
    <property type="component" value="Chromosome 5"/>
</dbReference>
<dbReference type="PROSITE" id="PS51390">
    <property type="entry name" value="WAP"/>
    <property type="match status" value="3"/>
</dbReference>
<sequence length="254" mass="28695">MGPGVVSLLLGLSLCPLLPGADPPPNRPDNRPPGPPGPPREPWEHGGWGHPRRKPGECPEDVDLPRCRGANNNPENKPECDSDRECDGDKKCCFSACKYKCLLPLQDKGDFCPDYTGRMCIRSLPDKCHQHSQCQGTEKCCYNDCRRQCTPTVKEKPGNCPRPEIFCSHRDWQDGRGSCTTDRDCPGREKCCAPRCRRECKNVDGERPGKCPEMRDRDDRRCWGPPRHECANDDFCLRGQKCCTIGCWRQCVYV</sequence>
<organism evidence="4 5">
    <name type="scientific">Xenopus tropicalis</name>
    <name type="common">Western clawed frog</name>
    <name type="synonym">Silurana tropicalis</name>
    <dbReference type="NCBI Taxonomy" id="8364"/>
    <lineage>
        <taxon>Eukaryota</taxon>
        <taxon>Metazoa</taxon>
        <taxon>Chordata</taxon>
        <taxon>Craniata</taxon>
        <taxon>Vertebrata</taxon>
        <taxon>Euteleostomi</taxon>
        <taxon>Amphibia</taxon>
        <taxon>Batrachia</taxon>
        <taxon>Anura</taxon>
        <taxon>Pipoidea</taxon>
        <taxon>Pipidae</taxon>
        <taxon>Xenopodinae</taxon>
        <taxon>Xenopus</taxon>
        <taxon>Silurana</taxon>
    </lineage>
</organism>
<gene>
    <name evidence="5 6" type="primary">LOC116410828</name>
</gene>
<dbReference type="SMART" id="SM00217">
    <property type="entry name" value="WAP"/>
    <property type="match status" value="4"/>
</dbReference>
<reference evidence="5" key="1">
    <citation type="submission" date="2025-08" db="UniProtKB">
        <authorList>
            <consortium name="RefSeq"/>
        </authorList>
    </citation>
    <scope>IDENTIFICATION</scope>
    <source>
        <strain evidence="5">Nigerian</strain>
        <tissue evidence="5">Liver and blood</tissue>
    </source>
</reference>
<feature type="signal peptide" evidence="2">
    <location>
        <begin position="1"/>
        <end position="20"/>
    </location>
</feature>
<dbReference type="Gene3D" id="4.10.75.10">
    <property type="entry name" value="Elafin-like"/>
    <property type="match status" value="4"/>
</dbReference>
<dbReference type="Xenbase" id="XB-GENE-29096439">
    <property type="gene designation" value="LOC116410828"/>
</dbReference>
<dbReference type="InterPro" id="IPR036645">
    <property type="entry name" value="Elafin-like_sf"/>
</dbReference>
<dbReference type="SUPFAM" id="SSF57256">
    <property type="entry name" value="Elafin-like"/>
    <property type="match status" value="4"/>
</dbReference>
<dbReference type="AlphaFoldDB" id="A0A8J1JIX1"/>
<dbReference type="InterPro" id="IPR008197">
    <property type="entry name" value="WAP_dom"/>
</dbReference>
<dbReference type="Pfam" id="PF00095">
    <property type="entry name" value="WAP"/>
    <property type="match status" value="4"/>
</dbReference>
<dbReference type="GO" id="GO:0030414">
    <property type="term" value="F:peptidase inhibitor activity"/>
    <property type="evidence" value="ECO:0007669"/>
    <property type="project" value="InterPro"/>
</dbReference>
<dbReference type="PANTHER" id="PTHR19441">
    <property type="entry name" value="WHEY ACDIC PROTEIN WAP"/>
    <property type="match status" value="1"/>
</dbReference>
<evidence type="ECO:0000259" key="3">
    <source>
        <dbReference type="PROSITE" id="PS51390"/>
    </source>
</evidence>
<dbReference type="GO" id="GO:0005576">
    <property type="term" value="C:extracellular region"/>
    <property type="evidence" value="ECO:0007669"/>
    <property type="project" value="InterPro"/>
</dbReference>
<accession>A0A8J1JIX1</accession>
<dbReference type="InterPro" id="IPR050514">
    <property type="entry name" value="WAP_four-disulfide_core"/>
</dbReference>
<keyword evidence="4" id="KW-1185">Reference proteome</keyword>
<evidence type="ECO:0000256" key="2">
    <source>
        <dbReference type="SAM" id="SignalP"/>
    </source>
</evidence>